<dbReference type="Proteomes" id="UP000286097">
    <property type="component" value="Unassembled WGS sequence"/>
</dbReference>
<evidence type="ECO:0000313" key="4">
    <source>
        <dbReference type="Proteomes" id="UP000286097"/>
    </source>
</evidence>
<protein>
    <recommendedName>
        <fullName evidence="5">M96 mating-specific protein family</fullName>
    </recommendedName>
</protein>
<proteinExistence type="predicted"/>
<dbReference type="EMBL" id="QKXF01000191">
    <property type="protein sequence ID" value="RQM14674.1"/>
    <property type="molecule type" value="Genomic_DNA"/>
</dbReference>
<organism evidence="3 4">
    <name type="scientific">Peronospora effusa</name>
    <dbReference type="NCBI Taxonomy" id="542832"/>
    <lineage>
        <taxon>Eukaryota</taxon>
        <taxon>Sar</taxon>
        <taxon>Stramenopiles</taxon>
        <taxon>Oomycota</taxon>
        <taxon>Peronosporomycetes</taxon>
        <taxon>Peronosporales</taxon>
        <taxon>Peronosporaceae</taxon>
        <taxon>Peronospora</taxon>
    </lineage>
</organism>
<dbReference type="AlphaFoldDB" id="A0A3R7W477"/>
<sequence>MAFVLEDEDAQAFQAALSFVDECVLVDEEEMKDAVALKPTVMMQYEEDEWTWKSAIDITGVETSFEACGTSSTVSAIATQKKTHEMRAASQTVSRRRTEMKERKKLLRKAGIYGDTNWMSKDSRLEIAYLHERIEKLQLDLQVLQSRKSSKKATSAQVAAQEPTDAMDSARQIPKVWGEIAGRQQRRLKETERENARLRLAVQQQQKAATCMRNLVRKRAGYLTSDCSSFMDFGCANQIFVQLLASRRGGAGDFPLLFRHLETARQEVDAVFTSNGLANMVLTPSDVHLREGVDGKYLEAFSNKVLPFALRAATEATWGHFKGGEKHLGNGNIYEKTAKSDDPYTIIEEFTKEMHSKNARADIKVQQVVRRYMEPDRDIIIWVSMAEPVEIKHKMLHGLTYHLRGYAMTKRSSASTPENEVSQLQCVSLISLEPEAEVRYGPETVRAVTNFLIVTAAQKMQAHQDCIENALVDKQLGRRGVTTTEMAFLEDDDAMRAFEAALSYVEQYSIDTSMFTVSPSTSGASSTTFMSSLASASVDDIELLSPSVTPLASTFTDINESIEDASDTTMTSPSSPVFQLSNEAPTRLEQGLPTSGQTRKLGIRGRKKTIGRKMPVTRGDPNRARNERKIELAYLREKVKQMELELRALKLHPRAKPRAIRHNSKKLEKGSTKQETNAGSTVSRYDSVQIPTVWREVACRQRRRREKAERENVRLKLILENQIKMAKGLESLLQKRANKQVVECSSLSQTKKSKYSQGRTLDFRADVNDFKDLLAHLDRAYREVDTVFAANGLATMETTHRDARMREGADYMYLDIYANKVMPFGMRATAKAVWDHFKGAEKHRGNMYEGKVARHLATPDTPDTIIEDFAKEFFADNARADFHAKQVLRRYVEEDREIVIWVSSVVPLEFDDQRVKGLGFRHQGYALTKKAKVSAPYREFSLLQLCSLVSPEKEDHTVYDPAAVRALTDFMLGTVAGNITASQELIENVLMDQVSVDSVWTCCFWMMKRYGYNIDGMSV</sequence>
<gene>
    <name evidence="3" type="ORF">DD237_004103</name>
</gene>
<evidence type="ECO:0000256" key="2">
    <source>
        <dbReference type="SAM" id="MobiDB-lite"/>
    </source>
</evidence>
<evidence type="ECO:0000313" key="3">
    <source>
        <dbReference type="EMBL" id="RQM14674.1"/>
    </source>
</evidence>
<dbReference type="VEuPathDB" id="FungiDB:DD237_004103"/>
<feature type="region of interest" description="Disordered" evidence="2">
    <location>
        <begin position="656"/>
        <end position="682"/>
    </location>
</feature>
<accession>A0A3R7W477</accession>
<keyword evidence="1" id="KW-0175">Coiled coil</keyword>
<dbReference type="PANTHER" id="PTHR35796:SF3">
    <property type="entry name" value="BHLH DOMAIN-CONTAINING PROTEIN"/>
    <property type="match status" value="1"/>
</dbReference>
<feature type="coiled-coil region" evidence="1">
    <location>
        <begin position="181"/>
        <end position="208"/>
    </location>
</feature>
<name>A0A3R7W477_9STRA</name>
<reference evidence="3 4" key="1">
    <citation type="submission" date="2018-06" db="EMBL/GenBank/DDBJ databases">
        <title>Comparative genomics of downy mildews reveals potential adaptations to biotrophy.</title>
        <authorList>
            <person name="Fletcher K."/>
            <person name="Klosterman S.J."/>
            <person name="Derevnina L."/>
            <person name="Martin F."/>
            <person name="Koike S."/>
            <person name="Reyes Chin-Wo S."/>
            <person name="Mou B."/>
            <person name="Michelmore R."/>
        </authorList>
    </citation>
    <scope>NUCLEOTIDE SEQUENCE [LARGE SCALE GENOMIC DNA]</scope>
    <source>
        <strain evidence="3 4">R13</strain>
    </source>
</reference>
<feature type="compositionally biased region" description="Polar residues" evidence="2">
    <location>
        <begin position="673"/>
        <end position="682"/>
    </location>
</feature>
<evidence type="ECO:0008006" key="5">
    <source>
        <dbReference type="Google" id="ProtNLM"/>
    </source>
</evidence>
<comment type="caution">
    <text evidence="3">The sequence shown here is derived from an EMBL/GenBank/DDBJ whole genome shotgun (WGS) entry which is preliminary data.</text>
</comment>
<dbReference type="PANTHER" id="PTHR35796">
    <property type="entry name" value="HYPOTHETICAL CYTOSOLIC PROTEIN"/>
    <property type="match status" value="1"/>
</dbReference>
<evidence type="ECO:0000256" key="1">
    <source>
        <dbReference type="SAM" id="Coils"/>
    </source>
</evidence>
<feature type="coiled-coil region" evidence="1">
    <location>
        <begin position="127"/>
        <end position="154"/>
    </location>
</feature>